<feature type="domain" description="Aconitase/3-isopropylmalate dehydratase large subunit alpha/beta/alpha" evidence="20">
    <location>
        <begin position="13"/>
        <end position="472"/>
    </location>
</feature>
<dbReference type="Gene3D" id="3.20.19.10">
    <property type="entry name" value="Aconitase, domain 4"/>
    <property type="match status" value="1"/>
</dbReference>
<evidence type="ECO:0000256" key="16">
    <source>
        <dbReference type="ARBA" id="ARBA00031631"/>
    </source>
</evidence>
<evidence type="ECO:0000256" key="18">
    <source>
        <dbReference type="PIRNR" id="PIRNR001418"/>
    </source>
</evidence>
<evidence type="ECO:0000256" key="8">
    <source>
        <dbReference type="ARBA" id="ARBA00022430"/>
    </source>
</evidence>
<evidence type="ECO:0000256" key="9">
    <source>
        <dbReference type="ARBA" id="ARBA00022485"/>
    </source>
</evidence>
<keyword evidence="8 18" id="KW-0432">Leucine biosynthesis</keyword>
<comment type="similarity">
    <text evidence="5 18">Belongs to the aconitase/IPM isomerase family.</text>
</comment>
<dbReference type="NCBIfam" id="NF004016">
    <property type="entry name" value="PRK05478.1"/>
    <property type="match status" value="1"/>
</dbReference>
<keyword evidence="15 18" id="KW-0100">Branched-chain amino acid biosynthesis</keyword>
<dbReference type="InterPro" id="IPR036008">
    <property type="entry name" value="Aconitase_4Fe-4S_dom"/>
</dbReference>
<keyword evidence="13" id="KW-0411">Iron-sulfur</keyword>
<dbReference type="CDD" id="cd01577">
    <property type="entry name" value="IPMI_Swivel"/>
    <property type="match status" value="1"/>
</dbReference>
<dbReference type="GO" id="GO:0051539">
    <property type="term" value="F:4 iron, 4 sulfur cluster binding"/>
    <property type="evidence" value="ECO:0007669"/>
    <property type="project" value="UniProtKB-KW"/>
</dbReference>
<keyword evidence="14 18" id="KW-0456">Lyase</keyword>
<evidence type="ECO:0000256" key="17">
    <source>
        <dbReference type="ARBA" id="ARBA00033368"/>
    </source>
</evidence>
<organism evidence="22">
    <name type="scientific">Claviceps paspali</name>
    <name type="common">Rye ergot fungus</name>
    <dbReference type="NCBI Taxonomy" id="40601"/>
    <lineage>
        <taxon>Eukaryota</taxon>
        <taxon>Fungi</taxon>
        <taxon>Dikarya</taxon>
        <taxon>Ascomycota</taxon>
        <taxon>Pezizomycotina</taxon>
        <taxon>Sordariomycetes</taxon>
        <taxon>Hypocreomycetidae</taxon>
        <taxon>Hypocreales</taxon>
        <taxon>Clavicipitaceae</taxon>
        <taxon>Claviceps</taxon>
    </lineage>
</organism>
<evidence type="ECO:0000256" key="11">
    <source>
        <dbReference type="ARBA" id="ARBA00022723"/>
    </source>
</evidence>
<dbReference type="NCBIfam" id="TIGR00171">
    <property type="entry name" value="leuD"/>
    <property type="match status" value="1"/>
</dbReference>
<evidence type="ECO:0000259" key="20">
    <source>
        <dbReference type="Pfam" id="PF00330"/>
    </source>
</evidence>
<evidence type="ECO:0000256" key="12">
    <source>
        <dbReference type="ARBA" id="ARBA00023004"/>
    </source>
</evidence>
<dbReference type="FunFam" id="3.30.499.10:FF:000006">
    <property type="entry name" value="3-isopropylmalate dehydratase large subunit"/>
    <property type="match status" value="1"/>
</dbReference>
<dbReference type="CDD" id="cd01583">
    <property type="entry name" value="IPMI"/>
    <property type="match status" value="1"/>
</dbReference>
<gene>
    <name evidence="22" type="primary">leuCD</name>
</gene>
<reference evidence="22" key="1">
    <citation type="submission" date="2011-06" db="EMBL/GenBank/DDBJ databases">
        <authorList>
            <person name="Florea S."/>
            <person name="Johnson R.D."/>
            <person name="Panaccione D.G."/>
            <person name="Voisey C.R."/>
            <person name="Schardl C.L."/>
        </authorList>
    </citation>
    <scope>NUCLEOTIDE SEQUENCE</scope>
    <source>
        <strain evidence="22">RRC-1481</strain>
    </source>
</reference>
<dbReference type="Pfam" id="PF00330">
    <property type="entry name" value="Aconitase"/>
    <property type="match status" value="1"/>
</dbReference>
<sequence length="784" mass="84625">MPSTAGNPQTLYDKVLSHHIVDEKLDGTILLYIDRHLVHEVTSPQAFEGLKNAGRKVRRPDCTLATTDHNVPTTSRKGMKDIATFIEEDDSRTQCVTLEENVKDFGLTYFGLGDKRQGIVHVIGPEQGFTLPGTTVVCGDSHTSTHGAFGSLAFGIGTSEVEHVLATQCLITKRSKNMRIRVDGELAPGVSSKDVILHAIGRIGTAGGTGAVIEFCGSVIRSLSMEARMSICNMSIEGGARAGMVAPDEITFEYLKGRPLAPKYGSDEWNKAVAFWKSLQSDPDAKYDVDVFIDGKDIIPTVTWGTSPEDVVPITGVVPDPETFANESKKMAGRRMLEYMGLTAGTPMEDIVVDKVFIGSCTNSRIEDLRAAAHVVKGRRIAANIKRAMVVPGSGLVKTQAEQEGIDRVFLDAGFEWREAGCSMCLGMNPDILSPQERCASTSNRNFEGRQGAGGRTHLMSPVMAAAAAIAGKLADVRKLSSYAASPHVEASISPASTSAAKAHVDERVAVDAQQREAIADQPEDSQPHTNTSVAPGAPASTPAGLPKFTTLRGIAAPLDMANVDTDAIIPKQFLKTIKRTGLGTALFHALRYNQDGSDNPGFVLNKEPYRSAKILVCTGDNFGCGSSREHAPWALLDFGIKCVIAPSFADIFFNNTFKNGMLPIRIQNKADLEAAAAEARAGRELEIDLPNQKIKNSSGTPICSFDVEEFRKHCLVNGLDDIGLTMQMEDKITEFEKKMTLNTPWLDGSAYLKRPGQGGRLAAKAVPVPKTNRGEEKKEPLEW</sequence>
<dbReference type="FunFam" id="3.20.19.10:FF:000003">
    <property type="entry name" value="3-isopropylmalate dehydratase small subunit"/>
    <property type="match status" value="1"/>
</dbReference>
<dbReference type="PANTHER" id="PTHR43822">
    <property type="entry name" value="HOMOACONITASE, MITOCHONDRIAL-RELATED"/>
    <property type="match status" value="1"/>
</dbReference>
<dbReference type="InterPro" id="IPR033941">
    <property type="entry name" value="IPMI_cat"/>
</dbReference>
<dbReference type="NCBIfam" id="NF009116">
    <property type="entry name" value="PRK12466.1"/>
    <property type="match status" value="1"/>
</dbReference>
<dbReference type="PROSITE" id="PS01244">
    <property type="entry name" value="ACONITASE_2"/>
    <property type="match status" value="1"/>
</dbReference>
<evidence type="ECO:0000256" key="19">
    <source>
        <dbReference type="SAM" id="MobiDB-lite"/>
    </source>
</evidence>
<dbReference type="InterPro" id="IPR012235">
    <property type="entry name" value="3-IsopropMal_deHydtase_ssu/lsu"/>
</dbReference>
<dbReference type="NCBIfam" id="TIGR00170">
    <property type="entry name" value="leuC"/>
    <property type="match status" value="1"/>
</dbReference>
<dbReference type="InterPro" id="IPR018136">
    <property type="entry name" value="Aconitase_4Fe-4S_BS"/>
</dbReference>
<dbReference type="InterPro" id="IPR004430">
    <property type="entry name" value="3-IsopropMal_deHydase_lsu"/>
</dbReference>
<dbReference type="InterPro" id="IPR033940">
    <property type="entry name" value="IPMI_Swivel"/>
</dbReference>
<dbReference type="FunFam" id="3.30.499.10:FF:000007">
    <property type="entry name" value="3-isopropylmalate dehydratase large subunit"/>
    <property type="match status" value="1"/>
</dbReference>
<dbReference type="InterPro" id="IPR000573">
    <property type="entry name" value="AconitaseA/IPMdHydase_ssu_swvl"/>
</dbReference>
<evidence type="ECO:0000256" key="5">
    <source>
        <dbReference type="ARBA" id="ARBA00007185"/>
    </source>
</evidence>
<dbReference type="HAMAP" id="MF_01026">
    <property type="entry name" value="LeuC_type1"/>
    <property type="match status" value="1"/>
</dbReference>
<evidence type="ECO:0000259" key="21">
    <source>
        <dbReference type="Pfam" id="PF00694"/>
    </source>
</evidence>
<comment type="cofactor">
    <cofactor evidence="2">
        <name>[4Fe-4S] cluster</name>
        <dbReference type="ChEBI" id="CHEBI:49883"/>
    </cofactor>
</comment>
<evidence type="ECO:0000256" key="13">
    <source>
        <dbReference type="ARBA" id="ARBA00023014"/>
    </source>
</evidence>
<dbReference type="InterPro" id="IPR015928">
    <property type="entry name" value="Aconitase/3IPM_dehydase_swvl"/>
</dbReference>
<dbReference type="GO" id="GO:0046872">
    <property type="term" value="F:metal ion binding"/>
    <property type="evidence" value="ECO:0007669"/>
    <property type="project" value="UniProtKB-KW"/>
</dbReference>
<keyword evidence="10 18" id="KW-0028">Amino-acid biosynthesis</keyword>
<evidence type="ECO:0000256" key="15">
    <source>
        <dbReference type="ARBA" id="ARBA00023304"/>
    </source>
</evidence>
<dbReference type="SUPFAM" id="SSF52016">
    <property type="entry name" value="LeuD/IlvD-like"/>
    <property type="match status" value="1"/>
</dbReference>
<dbReference type="UniPathway" id="UPA00048">
    <property type="reaction ID" value="UER00071"/>
</dbReference>
<dbReference type="InterPro" id="IPR001030">
    <property type="entry name" value="Acoase/IPM_deHydtase_lsu_aba"/>
</dbReference>
<dbReference type="PROSITE" id="PS00450">
    <property type="entry name" value="ACONITASE_1"/>
    <property type="match status" value="1"/>
</dbReference>
<dbReference type="HAMAP" id="MF_01031">
    <property type="entry name" value="LeuD_type1"/>
    <property type="match status" value="1"/>
</dbReference>
<dbReference type="NCBIfam" id="NF002458">
    <property type="entry name" value="PRK01641.1"/>
    <property type="match status" value="1"/>
</dbReference>
<name>G8GV85_CLAPA</name>
<dbReference type="InterPro" id="IPR015931">
    <property type="entry name" value="Acnase/IPM_dHydase_lsu_aba_1/3"/>
</dbReference>
<feature type="compositionally biased region" description="Basic and acidic residues" evidence="19">
    <location>
        <begin position="773"/>
        <end position="784"/>
    </location>
</feature>
<feature type="domain" description="Aconitase A/isopropylmalate dehydratase small subunit swivel" evidence="21">
    <location>
        <begin position="547"/>
        <end position="669"/>
    </location>
</feature>
<comment type="catalytic activity">
    <reaction evidence="1 18">
        <text>(2R,3S)-3-isopropylmalate = (2S)-2-isopropylmalate</text>
        <dbReference type="Rhea" id="RHEA:32287"/>
        <dbReference type="ChEBI" id="CHEBI:1178"/>
        <dbReference type="ChEBI" id="CHEBI:35121"/>
        <dbReference type="EC" id="4.2.1.33"/>
    </reaction>
</comment>
<dbReference type="GO" id="GO:0009098">
    <property type="term" value="P:L-leucine biosynthetic process"/>
    <property type="evidence" value="ECO:0007669"/>
    <property type="project" value="UniProtKB-UniPathway"/>
</dbReference>
<protein>
    <recommendedName>
        <fullName evidence="7 18">3-isopropylmalate dehydratase</fullName>
        <ecNumber evidence="6 18">4.2.1.33</ecNumber>
    </recommendedName>
    <alternativeName>
        <fullName evidence="16 18">Alpha-IPM isomerase</fullName>
    </alternativeName>
    <alternativeName>
        <fullName evidence="17 18">Isopropylmalate isomerase</fullName>
    </alternativeName>
</protein>
<dbReference type="GO" id="GO:0009316">
    <property type="term" value="C:3-isopropylmalate dehydratase complex"/>
    <property type="evidence" value="ECO:0007669"/>
    <property type="project" value="InterPro"/>
</dbReference>
<feature type="region of interest" description="Disordered" evidence="19">
    <location>
        <begin position="759"/>
        <end position="784"/>
    </location>
</feature>
<evidence type="ECO:0000256" key="2">
    <source>
        <dbReference type="ARBA" id="ARBA00001966"/>
    </source>
</evidence>
<dbReference type="Pfam" id="PF00694">
    <property type="entry name" value="Aconitase_C"/>
    <property type="match status" value="1"/>
</dbReference>
<keyword evidence="12" id="KW-0408">Iron</keyword>
<dbReference type="PIRSF" id="PIRSF001418">
    <property type="entry name" value="ACN"/>
    <property type="match status" value="1"/>
</dbReference>
<dbReference type="Gene3D" id="3.30.499.10">
    <property type="entry name" value="Aconitase, domain 3"/>
    <property type="match status" value="2"/>
</dbReference>
<evidence type="ECO:0000256" key="1">
    <source>
        <dbReference type="ARBA" id="ARBA00000491"/>
    </source>
</evidence>
<dbReference type="GO" id="GO:0003861">
    <property type="term" value="F:3-isopropylmalate dehydratase activity"/>
    <property type="evidence" value="ECO:0007669"/>
    <property type="project" value="UniProtKB-EC"/>
</dbReference>
<accession>G8GV85</accession>
<proteinExistence type="inferred from homology"/>
<dbReference type="InterPro" id="IPR004431">
    <property type="entry name" value="3-IsopropMal_deHydase_ssu"/>
</dbReference>
<evidence type="ECO:0000256" key="10">
    <source>
        <dbReference type="ARBA" id="ARBA00022605"/>
    </source>
</evidence>
<evidence type="ECO:0000256" key="6">
    <source>
        <dbReference type="ARBA" id="ARBA00011998"/>
    </source>
</evidence>
<dbReference type="AlphaFoldDB" id="G8GV85"/>
<evidence type="ECO:0000313" key="22">
    <source>
        <dbReference type="EMBL" id="AET79201.1"/>
    </source>
</evidence>
<evidence type="ECO:0000256" key="7">
    <source>
        <dbReference type="ARBA" id="ARBA00014371"/>
    </source>
</evidence>
<evidence type="ECO:0000256" key="14">
    <source>
        <dbReference type="ARBA" id="ARBA00023239"/>
    </source>
</evidence>
<evidence type="ECO:0000256" key="3">
    <source>
        <dbReference type="ARBA" id="ARBA00002695"/>
    </source>
</evidence>
<evidence type="ECO:0000256" key="4">
    <source>
        <dbReference type="ARBA" id="ARBA00004729"/>
    </source>
</evidence>
<keyword evidence="11" id="KW-0479">Metal-binding</keyword>
<dbReference type="EMBL" id="JN186800">
    <property type="protein sequence ID" value="AET79201.1"/>
    <property type="molecule type" value="Genomic_DNA"/>
</dbReference>
<comment type="function">
    <text evidence="3 18">Catalyzes the isomerization between 2-isopropylmalate and 3-isopropylmalate, via the formation of 2-isopropylmaleate.</text>
</comment>
<keyword evidence="9" id="KW-0004">4Fe-4S</keyword>
<dbReference type="InterPro" id="IPR050067">
    <property type="entry name" value="IPM_dehydratase_rel_enz"/>
</dbReference>
<dbReference type="EC" id="4.2.1.33" evidence="6 18"/>
<comment type="pathway">
    <text evidence="4 18">Amino-acid biosynthesis; L-leucine biosynthesis; L-leucine from 3-methyl-2-oxobutanoate: step 2/4.</text>
</comment>
<dbReference type="SUPFAM" id="SSF53732">
    <property type="entry name" value="Aconitase iron-sulfur domain"/>
    <property type="match status" value="1"/>
</dbReference>
<dbReference type="PANTHER" id="PTHR43822:SF9">
    <property type="entry name" value="3-ISOPROPYLMALATE DEHYDRATASE"/>
    <property type="match status" value="1"/>
</dbReference>
<feature type="region of interest" description="Disordered" evidence="19">
    <location>
        <begin position="520"/>
        <end position="543"/>
    </location>
</feature>
<dbReference type="PRINTS" id="PR00415">
    <property type="entry name" value="ACONITASE"/>
</dbReference>